<reference evidence="2 3" key="1">
    <citation type="submission" date="2019-11" db="EMBL/GenBank/DDBJ databases">
        <authorList>
            <person name="Jiang L.-Q."/>
        </authorList>
    </citation>
    <scope>NUCLEOTIDE SEQUENCE [LARGE SCALE GENOMIC DNA]</scope>
    <source>
        <strain evidence="2 3">YIM 132087</strain>
    </source>
</reference>
<comment type="caution">
    <text evidence="2">The sequence shown here is derived from an EMBL/GenBank/DDBJ whole genome shotgun (WGS) entry which is preliminary data.</text>
</comment>
<proteinExistence type="predicted"/>
<keyword evidence="1" id="KW-1133">Transmembrane helix</keyword>
<keyword evidence="1" id="KW-0472">Membrane</keyword>
<dbReference type="Proteomes" id="UP000460221">
    <property type="component" value="Unassembled WGS sequence"/>
</dbReference>
<dbReference type="AlphaFoldDB" id="A0A7K1FRR7"/>
<sequence length="63" mass="6330">MWIDTFVLAGALVLLCAVILPGRLPDPRGSSSVAVAGAVVGVLVLSLIGAWAMNVLSSQAQPG</sequence>
<gene>
    <name evidence="2" type="ORF">GIS00_23155</name>
</gene>
<evidence type="ECO:0000313" key="3">
    <source>
        <dbReference type="Proteomes" id="UP000460221"/>
    </source>
</evidence>
<keyword evidence="3" id="KW-1185">Reference proteome</keyword>
<evidence type="ECO:0000313" key="2">
    <source>
        <dbReference type="EMBL" id="MTD16836.1"/>
    </source>
</evidence>
<organism evidence="2 3">
    <name type="scientific">Nakamurella alba</name>
    <dbReference type="NCBI Taxonomy" id="2665158"/>
    <lineage>
        <taxon>Bacteria</taxon>
        <taxon>Bacillati</taxon>
        <taxon>Actinomycetota</taxon>
        <taxon>Actinomycetes</taxon>
        <taxon>Nakamurellales</taxon>
        <taxon>Nakamurellaceae</taxon>
        <taxon>Nakamurella</taxon>
    </lineage>
</organism>
<dbReference type="EMBL" id="WLYK01000011">
    <property type="protein sequence ID" value="MTD16836.1"/>
    <property type="molecule type" value="Genomic_DNA"/>
</dbReference>
<feature type="transmembrane region" description="Helical" evidence="1">
    <location>
        <begin position="31"/>
        <end position="53"/>
    </location>
</feature>
<accession>A0A7K1FRR7</accession>
<protein>
    <submittedName>
        <fullName evidence="2">Uncharacterized protein</fullName>
    </submittedName>
</protein>
<dbReference type="RefSeq" id="WP_154770796.1">
    <property type="nucleotide sequence ID" value="NZ_WLYK01000011.1"/>
</dbReference>
<evidence type="ECO:0000256" key="1">
    <source>
        <dbReference type="SAM" id="Phobius"/>
    </source>
</evidence>
<keyword evidence="1" id="KW-0812">Transmembrane</keyword>
<name>A0A7K1FRR7_9ACTN</name>